<dbReference type="Proteomes" id="UP001158576">
    <property type="component" value="Chromosome 2"/>
</dbReference>
<organism evidence="1 2">
    <name type="scientific">Oikopleura dioica</name>
    <name type="common">Tunicate</name>
    <dbReference type="NCBI Taxonomy" id="34765"/>
    <lineage>
        <taxon>Eukaryota</taxon>
        <taxon>Metazoa</taxon>
        <taxon>Chordata</taxon>
        <taxon>Tunicata</taxon>
        <taxon>Appendicularia</taxon>
        <taxon>Copelata</taxon>
        <taxon>Oikopleuridae</taxon>
        <taxon>Oikopleura</taxon>
    </lineage>
</organism>
<gene>
    <name evidence="1" type="ORF">OKIOD_LOCUS13279</name>
</gene>
<dbReference type="EMBL" id="OU015567">
    <property type="protein sequence ID" value="CAG5110069.1"/>
    <property type="molecule type" value="Genomic_DNA"/>
</dbReference>
<accession>A0ABN7T1V7</accession>
<name>A0ABN7T1V7_OIKDI</name>
<sequence>MNRIIRISILVPLFIILFIIWRRKHDEIRDQYKEEIDVKFQYEENDLIKDEFRVFNPGIKYINGSVLTVLRVNWLFKDSNPNFKNGRSEWRKNNSLILAQLDRNGLVTKLVPFQPFEDSYDCEMDPDWIDGGHGLQDPRIISQKNTLKILFNARNQNKEPFQPCFGDIKRGLWMAELSKNLEIMNAARKLSEISLGKWDIERNWTPIDDENAEEEIFIYSFYPELIVVNTTASEVDFKIFPTVGKFEDTFRSVAEIAKIDAEEANKKISLHGSSPLIRLNNEEFLGILHCHFAPENDDSRVYINYFFKMRISTDYESFQITSSGFKPLPLVYEIDEKFEKLNQEKKQYRDNYLSKNKIVFVSDMTRFERLFPKKRKITPDEMERRNEAKNRLENARVFQRNVDETTIASRFAIDSNIRKKHNDSDINYQTTPTTLDFKNFILSYSETLQHQSQNMKVIGKLLKEDHFYESGDRKRAEQKNIVQNMFDGFRYTNPLLKNLGTLKIPISEGNNFLQTE</sequence>
<proteinExistence type="predicted"/>
<protein>
    <submittedName>
        <fullName evidence="1">Oidioi.mRNA.OKI2018_I69.chr2.g4514.t1.cds</fullName>
    </submittedName>
</protein>
<reference evidence="1 2" key="1">
    <citation type="submission" date="2021-04" db="EMBL/GenBank/DDBJ databases">
        <authorList>
            <person name="Bliznina A."/>
        </authorList>
    </citation>
    <scope>NUCLEOTIDE SEQUENCE [LARGE SCALE GENOMIC DNA]</scope>
</reference>
<evidence type="ECO:0000313" key="2">
    <source>
        <dbReference type="Proteomes" id="UP001158576"/>
    </source>
</evidence>
<keyword evidence="2" id="KW-1185">Reference proteome</keyword>
<evidence type="ECO:0000313" key="1">
    <source>
        <dbReference type="EMBL" id="CAG5110069.1"/>
    </source>
</evidence>